<dbReference type="Gene3D" id="2.40.70.10">
    <property type="entry name" value="Acid Proteases"/>
    <property type="match status" value="2"/>
</dbReference>
<dbReference type="AlphaFoldDB" id="A0AAV9PFD7"/>
<proteinExistence type="inferred from homology"/>
<dbReference type="InterPro" id="IPR021109">
    <property type="entry name" value="Peptidase_aspartic_dom_sf"/>
</dbReference>
<dbReference type="InterPro" id="IPR034164">
    <property type="entry name" value="Pepsin-like_dom"/>
</dbReference>
<dbReference type="RefSeq" id="XP_064661079.1">
    <property type="nucleotide sequence ID" value="XM_064801128.1"/>
</dbReference>
<protein>
    <recommendedName>
        <fullName evidence="2">Peptidase A1 domain-containing protein</fullName>
    </recommendedName>
</protein>
<evidence type="ECO:0000256" key="1">
    <source>
        <dbReference type="ARBA" id="ARBA00007447"/>
    </source>
</evidence>
<dbReference type="EMBL" id="JAVRRT010000005">
    <property type="protein sequence ID" value="KAK5172235.1"/>
    <property type="molecule type" value="Genomic_DNA"/>
</dbReference>
<dbReference type="GO" id="GO:0004190">
    <property type="term" value="F:aspartic-type endopeptidase activity"/>
    <property type="evidence" value="ECO:0007669"/>
    <property type="project" value="InterPro"/>
</dbReference>
<dbReference type="PANTHER" id="PTHR47966:SF57">
    <property type="entry name" value="PEPTIDASE A1 DOMAIN-CONTAINING PROTEIN"/>
    <property type="match status" value="1"/>
</dbReference>
<comment type="caution">
    <text evidence="3">The sequence shown here is derived from an EMBL/GenBank/DDBJ whole genome shotgun (WGS) entry which is preliminary data.</text>
</comment>
<gene>
    <name evidence="3" type="ORF">LTR77_003873</name>
</gene>
<dbReference type="PANTHER" id="PTHR47966">
    <property type="entry name" value="BETA-SITE APP-CLEAVING ENZYME, ISOFORM A-RELATED"/>
    <property type="match status" value="1"/>
</dbReference>
<evidence type="ECO:0000313" key="4">
    <source>
        <dbReference type="Proteomes" id="UP001337655"/>
    </source>
</evidence>
<reference evidence="3 4" key="1">
    <citation type="submission" date="2023-08" db="EMBL/GenBank/DDBJ databases">
        <title>Black Yeasts Isolated from many extreme environments.</title>
        <authorList>
            <person name="Coleine C."/>
            <person name="Stajich J.E."/>
            <person name="Selbmann L."/>
        </authorList>
    </citation>
    <scope>NUCLEOTIDE SEQUENCE [LARGE SCALE GENOMIC DNA]</scope>
    <source>
        <strain evidence="3 4">CCFEE 5935</strain>
    </source>
</reference>
<dbReference type="PROSITE" id="PS51767">
    <property type="entry name" value="PEPTIDASE_A1"/>
    <property type="match status" value="1"/>
</dbReference>
<dbReference type="GeneID" id="89925219"/>
<organism evidence="3 4">
    <name type="scientific">Saxophila tyrrhenica</name>
    <dbReference type="NCBI Taxonomy" id="1690608"/>
    <lineage>
        <taxon>Eukaryota</taxon>
        <taxon>Fungi</taxon>
        <taxon>Dikarya</taxon>
        <taxon>Ascomycota</taxon>
        <taxon>Pezizomycotina</taxon>
        <taxon>Dothideomycetes</taxon>
        <taxon>Dothideomycetidae</taxon>
        <taxon>Mycosphaerellales</taxon>
        <taxon>Extremaceae</taxon>
        <taxon>Saxophila</taxon>
    </lineage>
</organism>
<dbReference type="InterPro" id="IPR001461">
    <property type="entry name" value="Aspartic_peptidase_A1"/>
</dbReference>
<sequence length="381" mass="41026">MTFATASTTDNDVQEHITIPLVQHQPEKNDAFEQTIHAVSRHAARGSKYAVAPEHQIDAGFWLGTFDVGASKNVDLLIDTGSADVAINPDLYQPSPHAQNLHQKGELQYITTNSDGCGVADIKYQTFTDTVCMAGLTSHNQTLAKLIKTKPPNAGTITVFRHGGLVGFGGTKASQTQIGGKPFFQQLCDQGAVKACRFGLAYGTEGRGKQILGGVDKSLFKGDLSFSPINPIFSPVEADGNVVYSNENGSGKIKNQYFIFDSGTANIVGPRVEVRKMFKALGIQIVKQTAEGCASVIYGYYACDSPAKVGFTLGGKPFYIEPSAFQLANNGENNCTATITSLDGDAPYWIVGQSWFQGKYVDFQQPHKIGAAYLKDKTMAN</sequence>
<dbReference type="PRINTS" id="PR00792">
    <property type="entry name" value="PEPSIN"/>
</dbReference>
<name>A0AAV9PFD7_9PEZI</name>
<evidence type="ECO:0000313" key="3">
    <source>
        <dbReference type="EMBL" id="KAK5172235.1"/>
    </source>
</evidence>
<dbReference type="CDD" id="cd05471">
    <property type="entry name" value="pepsin_like"/>
    <property type="match status" value="1"/>
</dbReference>
<dbReference type="Proteomes" id="UP001337655">
    <property type="component" value="Unassembled WGS sequence"/>
</dbReference>
<evidence type="ECO:0000259" key="2">
    <source>
        <dbReference type="PROSITE" id="PS51767"/>
    </source>
</evidence>
<accession>A0AAV9PFD7</accession>
<dbReference type="SUPFAM" id="SSF50630">
    <property type="entry name" value="Acid proteases"/>
    <property type="match status" value="1"/>
</dbReference>
<keyword evidence="4" id="KW-1185">Reference proteome</keyword>
<feature type="domain" description="Peptidase A1" evidence="2">
    <location>
        <begin position="62"/>
        <end position="374"/>
    </location>
</feature>
<comment type="similarity">
    <text evidence="1">Belongs to the peptidase A1 family.</text>
</comment>
<dbReference type="GO" id="GO:0006508">
    <property type="term" value="P:proteolysis"/>
    <property type="evidence" value="ECO:0007669"/>
    <property type="project" value="InterPro"/>
</dbReference>
<dbReference type="InterPro" id="IPR033121">
    <property type="entry name" value="PEPTIDASE_A1"/>
</dbReference>
<dbReference type="Pfam" id="PF00026">
    <property type="entry name" value="Asp"/>
    <property type="match status" value="1"/>
</dbReference>